<dbReference type="EMBL" id="JBHSMJ010000022">
    <property type="protein sequence ID" value="MFC5449742.1"/>
    <property type="molecule type" value="Genomic_DNA"/>
</dbReference>
<evidence type="ECO:0000256" key="1">
    <source>
        <dbReference type="ARBA" id="ARBA00023015"/>
    </source>
</evidence>
<evidence type="ECO:0000256" key="2">
    <source>
        <dbReference type="ARBA" id="ARBA00023125"/>
    </source>
</evidence>
<accession>A0ABW0K9Q4</accession>
<dbReference type="InterPro" id="IPR018060">
    <property type="entry name" value="HTH_AraC"/>
</dbReference>
<dbReference type="Gene3D" id="1.10.10.60">
    <property type="entry name" value="Homeodomain-like"/>
    <property type="match status" value="2"/>
</dbReference>
<dbReference type="PRINTS" id="PR00032">
    <property type="entry name" value="HTHARAC"/>
</dbReference>
<feature type="domain" description="HTH araC/xylS-type" evidence="4">
    <location>
        <begin position="193"/>
        <end position="291"/>
    </location>
</feature>
<dbReference type="PROSITE" id="PS01124">
    <property type="entry name" value="HTH_ARAC_FAMILY_2"/>
    <property type="match status" value="1"/>
</dbReference>
<dbReference type="SMART" id="SM00342">
    <property type="entry name" value="HTH_ARAC"/>
    <property type="match status" value="1"/>
</dbReference>
<keyword evidence="2" id="KW-0238">DNA-binding</keyword>
<dbReference type="Pfam" id="PF07883">
    <property type="entry name" value="Cupin_2"/>
    <property type="match status" value="1"/>
</dbReference>
<proteinExistence type="predicted"/>
<dbReference type="PANTHER" id="PTHR43280:SF28">
    <property type="entry name" value="HTH-TYPE TRANSCRIPTIONAL ACTIVATOR RHAS"/>
    <property type="match status" value="1"/>
</dbReference>
<reference evidence="6" key="1">
    <citation type="journal article" date="2019" name="Int. J. Syst. Evol. Microbiol.">
        <title>The Global Catalogue of Microorganisms (GCM) 10K type strain sequencing project: providing services to taxonomists for standard genome sequencing and annotation.</title>
        <authorList>
            <consortium name="The Broad Institute Genomics Platform"/>
            <consortium name="The Broad Institute Genome Sequencing Center for Infectious Disease"/>
            <person name="Wu L."/>
            <person name="Ma J."/>
        </authorList>
    </citation>
    <scope>NUCLEOTIDE SEQUENCE [LARGE SCALE GENOMIC DNA]</scope>
    <source>
        <strain evidence="6">KACC 11904</strain>
    </source>
</reference>
<keyword evidence="3" id="KW-0804">Transcription</keyword>
<dbReference type="InterPro" id="IPR014710">
    <property type="entry name" value="RmlC-like_jellyroll"/>
</dbReference>
<evidence type="ECO:0000313" key="6">
    <source>
        <dbReference type="Proteomes" id="UP001596044"/>
    </source>
</evidence>
<dbReference type="InterPro" id="IPR037923">
    <property type="entry name" value="HTH-like"/>
</dbReference>
<dbReference type="SUPFAM" id="SSF51215">
    <property type="entry name" value="Regulatory protein AraC"/>
    <property type="match status" value="1"/>
</dbReference>
<evidence type="ECO:0000256" key="3">
    <source>
        <dbReference type="ARBA" id="ARBA00023163"/>
    </source>
</evidence>
<dbReference type="Pfam" id="PF12833">
    <property type="entry name" value="HTH_18"/>
    <property type="match status" value="1"/>
</dbReference>
<dbReference type="InterPro" id="IPR020449">
    <property type="entry name" value="Tscrpt_reg_AraC-type_HTH"/>
</dbReference>
<name>A0ABW0K9Q4_9BACL</name>
<organism evidence="5 6">
    <name type="scientific">Paenibacillus aestuarii</name>
    <dbReference type="NCBI Taxonomy" id="516965"/>
    <lineage>
        <taxon>Bacteria</taxon>
        <taxon>Bacillati</taxon>
        <taxon>Bacillota</taxon>
        <taxon>Bacilli</taxon>
        <taxon>Bacillales</taxon>
        <taxon>Paenibacillaceae</taxon>
        <taxon>Paenibacillus</taxon>
    </lineage>
</organism>
<dbReference type="PANTHER" id="PTHR43280">
    <property type="entry name" value="ARAC-FAMILY TRANSCRIPTIONAL REGULATOR"/>
    <property type="match status" value="1"/>
</dbReference>
<dbReference type="RefSeq" id="WP_270885099.1">
    <property type="nucleotide sequence ID" value="NZ_JAQFVF010000083.1"/>
</dbReference>
<comment type="caution">
    <text evidence="5">The sequence shown here is derived from an EMBL/GenBank/DDBJ whole genome shotgun (WGS) entry which is preliminary data.</text>
</comment>
<evidence type="ECO:0000259" key="4">
    <source>
        <dbReference type="PROSITE" id="PS01124"/>
    </source>
</evidence>
<sequence length="298" mass="35244">MKKQFFEAIQYPDEDFPYIMYTHTNRGSIPEGRGVNDLHWHEELQMTLVTKGKLNIRINGMDYFLGAGQAIFINKSVLHIVTYLTHDGEYVSFNFPEKLLAFYSNSSMEKKHVHPYTNSSLFALLIEGDLEWQKQILHILWEMKKKFERKETWKWQYEISIHTVQLWLLLIANISLSSEEASKQNRLQQERLQLMLSFIHQNYMNPIALKEIADVAHLSISECTRSFKKSIQMTPYDYLIKYRIKRSCELLGTTVFTINEIAAKVGFNHVNHFIQSFKKHRKITPKEYRKIRDEQGTS</sequence>
<dbReference type="Gene3D" id="2.60.120.10">
    <property type="entry name" value="Jelly Rolls"/>
    <property type="match status" value="1"/>
</dbReference>
<protein>
    <submittedName>
        <fullName evidence="5">AraC family transcriptional regulator</fullName>
    </submittedName>
</protein>
<dbReference type="PROSITE" id="PS00041">
    <property type="entry name" value="HTH_ARAC_FAMILY_1"/>
    <property type="match status" value="1"/>
</dbReference>
<evidence type="ECO:0000313" key="5">
    <source>
        <dbReference type="EMBL" id="MFC5449742.1"/>
    </source>
</evidence>
<keyword evidence="6" id="KW-1185">Reference proteome</keyword>
<dbReference type="SUPFAM" id="SSF46689">
    <property type="entry name" value="Homeodomain-like"/>
    <property type="match status" value="2"/>
</dbReference>
<dbReference type="InterPro" id="IPR009057">
    <property type="entry name" value="Homeodomain-like_sf"/>
</dbReference>
<keyword evidence="1" id="KW-0805">Transcription regulation</keyword>
<dbReference type="InterPro" id="IPR018062">
    <property type="entry name" value="HTH_AraC-typ_CS"/>
</dbReference>
<dbReference type="InterPro" id="IPR013096">
    <property type="entry name" value="Cupin_2"/>
</dbReference>
<gene>
    <name evidence="5" type="ORF">ACFPOG_15905</name>
</gene>
<dbReference type="Proteomes" id="UP001596044">
    <property type="component" value="Unassembled WGS sequence"/>
</dbReference>